<protein>
    <submittedName>
        <fullName evidence="7">Transcription factor bHLH92</fullName>
    </submittedName>
</protein>
<dbReference type="GO" id="GO:0046983">
    <property type="term" value="F:protein dimerization activity"/>
    <property type="evidence" value="ECO:0007669"/>
    <property type="project" value="InterPro"/>
</dbReference>
<evidence type="ECO:0000256" key="5">
    <source>
        <dbReference type="SAM" id="Coils"/>
    </source>
</evidence>
<evidence type="ECO:0000256" key="2">
    <source>
        <dbReference type="ARBA" id="ARBA00023015"/>
    </source>
</evidence>
<comment type="caution">
    <text evidence="7">The sequence shown here is derived from an EMBL/GenBank/DDBJ whole genome shotgun (WGS) entry which is preliminary data.</text>
</comment>
<dbReference type="Gramene" id="OE9A023312T3">
    <property type="protein sequence ID" value="OE9A023312C3"/>
    <property type="gene ID" value="OE9A023312"/>
</dbReference>
<proteinExistence type="predicted"/>
<dbReference type="AlphaFoldDB" id="A0A8S0QZY1"/>
<keyword evidence="3" id="KW-0804">Transcription</keyword>
<feature type="domain" description="BHLH" evidence="6">
    <location>
        <begin position="78"/>
        <end position="127"/>
    </location>
</feature>
<dbReference type="SMART" id="SM00353">
    <property type="entry name" value="HLH"/>
    <property type="match status" value="1"/>
</dbReference>
<name>A0A8S0QZY1_OLEEU</name>
<feature type="coiled-coil region" evidence="5">
    <location>
        <begin position="117"/>
        <end position="151"/>
    </location>
</feature>
<dbReference type="Proteomes" id="UP000594638">
    <property type="component" value="Unassembled WGS sequence"/>
</dbReference>
<comment type="subcellular location">
    <subcellularLocation>
        <location evidence="1">Nucleus</location>
    </subcellularLocation>
</comment>
<dbReference type="SUPFAM" id="SSF47459">
    <property type="entry name" value="HLH, helix-loop-helix DNA-binding domain"/>
    <property type="match status" value="1"/>
</dbReference>
<dbReference type="EMBL" id="CACTIH010002010">
    <property type="protein sequence ID" value="CAA2971368.1"/>
    <property type="molecule type" value="Genomic_DNA"/>
</dbReference>
<sequence>MDEFFQLNNFWNMEWPNEDVLVNTSAFVSYIKQPIGELASKSHGNESNHRNLNKRMIEFLKTTSTRMRVETTIETENERNHKHMISERMRREKHKQSYLALHKLLPVGTKSDKNSILHKATKNIEDLQNYKEQLERRNSELEMVLAGKVDENKLEKALIKLKVAYPASGIDSMLEVLKCLENTGSKLRAIQSNFSQHEYSASLEIETKIRAADVEKAVQRTLSEVEGKFQSPFQGKGR</sequence>
<dbReference type="Gramene" id="OE9A023312T2">
    <property type="protein sequence ID" value="OE9A023312C2"/>
    <property type="gene ID" value="OE9A023312"/>
</dbReference>
<dbReference type="InterPro" id="IPR045239">
    <property type="entry name" value="bHLH95_bHLH"/>
</dbReference>
<dbReference type="InterPro" id="IPR011598">
    <property type="entry name" value="bHLH_dom"/>
</dbReference>
<dbReference type="OrthoDB" id="1885111at2759"/>
<gene>
    <name evidence="7" type="ORF">OLEA9_A023312</name>
</gene>
<evidence type="ECO:0000256" key="4">
    <source>
        <dbReference type="ARBA" id="ARBA00023242"/>
    </source>
</evidence>
<keyword evidence="4" id="KW-0539">Nucleus</keyword>
<evidence type="ECO:0000313" key="8">
    <source>
        <dbReference type="Proteomes" id="UP000594638"/>
    </source>
</evidence>
<accession>A0A8S0QZY1</accession>
<evidence type="ECO:0000313" key="7">
    <source>
        <dbReference type="EMBL" id="CAA2971368.1"/>
    </source>
</evidence>
<dbReference type="InterPro" id="IPR044658">
    <property type="entry name" value="bHLH92/bHLH041-like"/>
</dbReference>
<dbReference type="PROSITE" id="PS50888">
    <property type="entry name" value="BHLH"/>
    <property type="match status" value="1"/>
</dbReference>
<reference evidence="7 8" key="1">
    <citation type="submission" date="2019-12" db="EMBL/GenBank/DDBJ databases">
        <authorList>
            <person name="Alioto T."/>
            <person name="Alioto T."/>
            <person name="Gomez Garrido J."/>
        </authorList>
    </citation>
    <scope>NUCLEOTIDE SEQUENCE [LARGE SCALE GENOMIC DNA]</scope>
</reference>
<dbReference type="GO" id="GO:0005634">
    <property type="term" value="C:nucleus"/>
    <property type="evidence" value="ECO:0007669"/>
    <property type="project" value="UniProtKB-SubCell"/>
</dbReference>
<dbReference type="CDD" id="cd11393">
    <property type="entry name" value="bHLH_AtbHLH_like"/>
    <property type="match status" value="1"/>
</dbReference>
<evidence type="ECO:0000256" key="3">
    <source>
        <dbReference type="ARBA" id="ARBA00023163"/>
    </source>
</evidence>
<dbReference type="Gene3D" id="4.10.280.10">
    <property type="entry name" value="Helix-loop-helix DNA-binding domain"/>
    <property type="match status" value="1"/>
</dbReference>
<dbReference type="PANTHER" id="PTHR46665:SF6">
    <property type="entry name" value="TRANSCRIPTION FACTOR BHLH92"/>
    <property type="match status" value="1"/>
</dbReference>
<organism evidence="7 8">
    <name type="scientific">Olea europaea subsp. europaea</name>
    <dbReference type="NCBI Taxonomy" id="158383"/>
    <lineage>
        <taxon>Eukaryota</taxon>
        <taxon>Viridiplantae</taxon>
        <taxon>Streptophyta</taxon>
        <taxon>Embryophyta</taxon>
        <taxon>Tracheophyta</taxon>
        <taxon>Spermatophyta</taxon>
        <taxon>Magnoliopsida</taxon>
        <taxon>eudicotyledons</taxon>
        <taxon>Gunneridae</taxon>
        <taxon>Pentapetalae</taxon>
        <taxon>asterids</taxon>
        <taxon>lamiids</taxon>
        <taxon>Lamiales</taxon>
        <taxon>Oleaceae</taxon>
        <taxon>Oleeae</taxon>
        <taxon>Olea</taxon>
    </lineage>
</organism>
<dbReference type="GO" id="GO:0140728">
    <property type="term" value="F:GC-box binding"/>
    <property type="evidence" value="ECO:0007669"/>
    <property type="project" value="EnsemblPlants"/>
</dbReference>
<dbReference type="PANTHER" id="PTHR46665">
    <property type="entry name" value="TRANSCRIPTION FACTOR BHLH041-RELATED-RELATED"/>
    <property type="match status" value="1"/>
</dbReference>
<dbReference type="Pfam" id="PF00010">
    <property type="entry name" value="HLH"/>
    <property type="match status" value="1"/>
</dbReference>
<evidence type="ECO:0000256" key="1">
    <source>
        <dbReference type="ARBA" id="ARBA00004123"/>
    </source>
</evidence>
<dbReference type="Gramene" id="OE9A023312T1">
    <property type="protein sequence ID" value="OE9A023312C1"/>
    <property type="gene ID" value="OE9A023312"/>
</dbReference>
<keyword evidence="2" id="KW-0805">Transcription regulation</keyword>
<keyword evidence="8" id="KW-1185">Reference proteome</keyword>
<dbReference type="InterPro" id="IPR036638">
    <property type="entry name" value="HLH_DNA-bd_sf"/>
</dbReference>
<keyword evidence="5" id="KW-0175">Coiled coil</keyword>
<evidence type="ECO:0000259" key="6">
    <source>
        <dbReference type="PROSITE" id="PS50888"/>
    </source>
</evidence>